<keyword evidence="2" id="KW-1185">Reference proteome</keyword>
<reference evidence="1 2" key="1">
    <citation type="submission" date="2023-02" db="EMBL/GenBank/DDBJ databases">
        <title>Devosia algicola sp. nov., isolated from the phycosphere of marine algae.</title>
        <authorList>
            <person name="Kim J.M."/>
            <person name="Lee J.K."/>
            <person name="Choi B.J."/>
            <person name="Bayburt H."/>
            <person name="Jeon C.O."/>
        </authorList>
    </citation>
    <scope>NUCLEOTIDE SEQUENCE [LARGE SCALE GENOMIC DNA]</scope>
    <source>
        <strain evidence="1 2">G20-9</strain>
    </source>
</reference>
<evidence type="ECO:0000313" key="1">
    <source>
        <dbReference type="EMBL" id="WDR03035.1"/>
    </source>
</evidence>
<accession>A0ABY7YNZ0</accession>
<protein>
    <submittedName>
        <fullName evidence="1">Uncharacterized protein</fullName>
    </submittedName>
</protein>
<evidence type="ECO:0000313" key="2">
    <source>
        <dbReference type="Proteomes" id="UP001220530"/>
    </source>
</evidence>
<dbReference type="RefSeq" id="WP_282219437.1">
    <property type="nucleotide sequence ID" value="NZ_CP118246.1"/>
</dbReference>
<organism evidence="1 2">
    <name type="scientific">Devosia algicola</name>
    <dbReference type="NCBI Taxonomy" id="3026418"/>
    <lineage>
        <taxon>Bacteria</taxon>
        <taxon>Pseudomonadati</taxon>
        <taxon>Pseudomonadota</taxon>
        <taxon>Alphaproteobacteria</taxon>
        <taxon>Hyphomicrobiales</taxon>
        <taxon>Devosiaceae</taxon>
        <taxon>Devosia</taxon>
    </lineage>
</organism>
<gene>
    <name evidence="1" type="ORF">PSQ19_02165</name>
</gene>
<name>A0ABY7YNZ0_9HYPH</name>
<sequence length="74" mass="8184">MTGTAQPRVKIASLTHHLHERESLVVLTWPDDADKRLSLNVPFGCSLEALPQEAIKALRNLSDECAELADEMSN</sequence>
<dbReference type="Proteomes" id="UP001220530">
    <property type="component" value="Chromosome"/>
</dbReference>
<proteinExistence type="predicted"/>
<dbReference type="EMBL" id="CP118246">
    <property type="protein sequence ID" value="WDR03035.1"/>
    <property type="molecule type" value="Genomic_DNA"/>
</dbReference>